<dbReference type="Proteomes" id="UP001527882">
    <property type="component" value="Unassembled WGS sequence"/>
</dbReference>
<feature type="region of interest" description="Disordered" evidence="1">
    <location>
        <begin position="1"/>
        <end position="66"/>
    </location>
</feature>
<keyword evidence="3" id="KW-1185">Reference proteome</keyword>
<feature type="compositionally biased region" description="Polar residues" evidence="1">
    <location>
        <begin position="20"/>
        <end position="35"/>
    </location>
</feature>
<proteinExistence type="predicted"/>
<accession>A0ABT4QH86</accession>
<organism evidence="2 3">
    <name type="scientific">Paenibacillus gyeongsangnamensis</name>
    <dbReference type="NCBI Taxonomy" id="3388067"/>
    <lineage>
        <taxon>Bacteria</taxon>
        <taxon>Bacillati</taxon>
        <taxon>Bacillota</taxon>
        <taxon>Bacilli</taxon>
        <taxon>Bacillales</taxon>
        <taxon>Paenibacillaceae</taxon>
        <taxon>Paenibacillus</taxon>
    </lineage>
</organism>
<dbReference type="RefSeq" id="WP_269884691.1">
    <property type="nucleotide sequence ID" value="NZ_JAQAGZ010000022.1"/>
</dbReference>
<evidence type="ECO:0000313" key="3">
    <source>
        <dbReference type="Proteomes" id="UP001527882"/>
    </source>
</evidence>
<sequence>MVPFQEDNHTNPELAELGTHSASATMLHQTRTTDAAVQIDPPVSPNPGAINNKDRKFDNRKNGQPI</sequence>
<feature type="compositionally biased region" description="Basic and acidic residues" evidence="1">
    <location>
        <begin position="52"/>
        <end position="66"/>
    </location>
</feature>
<protein>
    <submittedName>
        <fullName evidence="2">Uncharacterized protein</fullName>
    </submittedName>
</protein>
<name>A0ABT4QH86_9BACL</name>
<feature type="compositionally biased region" description="Basic and acidic residues" evidence="1">
    <location>
        <begin position="1"/>
        <end position="10"/>
    </location>
</feature>
<comment type="caution">
    <text evidence="2">The sequence shown here is derived from an EMBL/GenBank/DDBJ whole genome shotgun (WGS) entry which is preliminary data.</text>
</comment>
<dbReference type="EMBL" id="JAQAGZ010000022">
    <property type="protein sequence ID" value="MCZ8516157.1"/>
    <property type="molecule type" value="Genomic_DNA"/>
</dbReference>
<evidence type="ECO:0000256" key="1">
    <source>
        <dbReference type="SAM" id="MobiDB-lite"/>
    </source>
</evidence>
<reference evidence="2 3" key="1">
    <citation type="submission" date="2022-12" db="EMBL/GenBank/DDBJ databases">
        <title>Draft genome sequence of Paenibacillus sp. dW9.</title>
        <authorList>
            <person name="Choi E.-W."/>
            <person name="Kim D.-U."/>
        </authorList>
    </citation>
    <scope>NUCLEOTIDE SEQUENCE [LARGE SCALE GENOMIC DNA]</scope>
    <source>
        <strain evidence="3">dW9</strain>
    </source>
</reference>
<evidence type="ECO:0000313" key="2">
    <source>
        <dbReference type="EMBL" id="MCZ8516157.1"/>
    </source>
</evidence>
<gene>
    <name evidence="2" type="ORF">O9H85_27950</name>
</gene>